<dbReference type="Proteomes" id="UP000023541">
    <property type="component" value="Unassembled WGS sequence"/>
</dbReference>
<feature type="domain" description="DUF2007" evidence="1">
    <location>
        <begin position="19"/>
        <end position="81"/>
    </location>
</feature>
<sequence length="84" mass="9425">MLKINNTMTMFPESEYERVYTGSLINVQFLQTILQDNGINSITRDDMKSGMMAGFGGGIPDHIQLFVKKTDIENALPIIKQSLT</sequence>
<dbReference type="Pfam" id="PF09413">
    <property type="entry name" value="DUF2007"/>
    <property type="match status" value="1"/>
</dbReference>
<proteinExistence type="predicted"/>
<evidence type="ECO:0000313" key="2">
    <source>
        <dbReference type="EMBL" id="EZH71494.1"/>
    </source>
</evidence>
<evidence type="ECO:0000259" key="1">
    <source>
        <dbReference type="Pfam" id="PF09413"/>
    </source>
</evidence>
<accession>A0A023BNF9</accession>
<dbReference type="EMBL" id="AQRA01000015">
    <property type="protein sequence ID" value="EZH71494.1"/>
    <property type="molecule type" value="Genomic_DNA"/>
</dbReference>
<reference evidence="2 3" key="1">
    <citation type="submission" date="2014-04" db="EMBL/GenBank/DDBJ databases">
        <title>Aquimarina sp. 22II-S11-z7 Genome Sequencing.</title>
        <authorList>
            <person name="Lai Q."/>
        </authorList>
    </citation>
    <scope>NUCLEOTIDE SEQUENCE [LARGE SCALE GENOMIC DNA]</scope>
    <source>
        <strain evidence="2 3">22II-S11-z7</strain>
    </source>
</reference>
<gene>
    <name evidence="2" type="ORF">ATO12_07285</name>
</gene>
<keyword evidence="3" id="KW-1185">Reference proteome</keyword>
<dbReference type="AlphaFoldDB" id="A0A023BNF9"/>
<dbReference type="STRING" id="1317122.ATO12_07285"/>
<name>A0A023BNF9_9FLAO</name>
<comment type="caution">
    <text evidence="2">The sequence shown here is derived from an EMBL/GenBank/DDBJ whole genome shotgun (WGS) entry which is preliminary data.</text>
</comment>
<organism evidence="2 3">
    <name type="scientific">Aquimarina atlantica</name>
    <dbReference type="NCBI Taxonomy" id="1317122"/>
    <lineage>
        <taxon>Bacteria</taxon>
        <taxon>Pseudomonadati</taxon>
        <taxon>Bacteroidota</taxon>
        <taxon>Flavobacteriia</taxon>
        <taxon>Flavobacteriales</taxon>
        <taxon>Flavobacteriaceae</taxon>
        <taxon>Aquimarina</taxon>
    </lineage>
</organism>
<protein>
    <recommendedName>
        <fullName evidence="1">DUF2007 domain-containing protein</fullName>
    </recommendedName>
</protein>
<dbReference type="RefSeq" id="WP_165583447.1">
    <property type="nucleotide sequence ID" value="NZ_AQRA01000015.1"/>
</dbReference>
<dbReference type="eggNOG" id="ENOG503129S">
    <property type="taxonomic scope" value="Bacteria"/>
</dbReference>
<evidence type="ECO:0000313" key="3">
    <source>
        <dbReference type="Proteomes" id="UP000023541"/>
    </source>
</evidence>
<dbReference type="InterPro" id="IPR018551">
    <property type="entry name" value="DUF2007"/>
</dbReference>